<dbReference type="RefSeq" id="WP_244824218.1">
    <property type="nucleotide sequence ID" value="NZ_CP112998.1"/>
</dbReference>
<accession>A0A9E8SKY4</accession>
<sequence>MSIEIFKIGDICLVKLPKCGKYCLHGLHKCVICGRSGSNYVVAPISSNRKELKLCEYPVEAGRCGMAWDSKIKLDQIRPVSAELVLKRDQNRADEGMLKAISNYLKKEAEEIENFRTAA</sequence>
<dbReference type="SUPFAM" id="SSF50118">
    <property type="entry name" value="Cell growth inhibitor/plasmid maintenance toxic component"/>
    <property type="match status" value="1"/>
</dbReference>
<dbReference type="Proteomes" id="UP001164653">
    <property type="component" value="Chromosome"/>
</dbReference>
<name>A0A9E8SKY4_9BACT</name>
<organism evidence="1 2">
    <name type="scientific">Dyadobacter pollutisoli</name>
    <dbReference type="NCBI Taxonomy" id="2910158"/>
    <lineage>
        <taxon>Bacteria</taxon>
        <taxon>Pseudomonadati</taxon>
        <taxon>Bacteroidota</taxon>
        <taxon>Cytophagia</taxon>
        <taxon>Cytophagales</taxon>
        <taxon>Spirosomataceae</taxon>
        <taxon>Dyadobacter</taxon>
    </lineage>
</organism>
<reference evidence="1" key="1">
    <citation type="submission" date="2022-11" db="EMBL/GenBank/DDBJ databases">
        <title>Dyadobacter pollutisoli sp. nov., isolated from plastic dumped soil.</title>
        <authorList>
            <person name="Kim J.M."/>
            <person name="Kim K.R."/>
            <person name="Lee J.K."/>
            <person name="Hao L."/>
            <person name="Jeon C.O."/>
        </authorList>
    </citation>
    <scope>NUCLEOTIDE SEQUENCE</scope>
    <source>
        <strain evidence="1">U1</strain>
    </source>
</reference>
<dbReference type="Gene3D" id="2.30.30.110">
    <property type="match status" value="1"/>
</dbReference>
<evidence type="ECO:0000313" key="1">
    <source>
        <dbReference type="EMBL" id="WAC11236.1"/>
    </source>
</evidence>
<dbReference type="GO" id="GO:0003677">
    <property type="term" value="F:DNA binding"/>
    <property type="evidence" value="ECO:0007669"/>
    <property type="project" value="InterPro"/>
</dbReference>
<dbReference type="AlphaFoldDB" id="A0A9E8SKY4"/>
<evidence type="ECO:0000313" key="2">
    <source>
        <dbReference type="Proteomes" id="UP001164653"/>
    </source>
</evidence>
<proteinExistence type="predicted"/>
<dbReference type="KEGG" id="dpf:ON006_26320"/>
<keyword evidence="2" id="KW-1185">Reference proteome</keyword>
<gene>
    <name evidence="1" type="ORF">ON006_26320</name>
</gene>
<dbReference type="InterPro" id="IPR003477">
    <property type="entry name" value="PemK-like"/>
</dbReference>
<dbReference type="Pfam" id="PF02452">
    <property type="entry name" value="PemK_toxin"/>
    <property type="match status" value="1"/>
</dbReference>
<dbReference type="InterPro" id="IPR011067">
    <property type="entry name" value="Plasmid_toxin/cell-grow_inhib"/>
</dbReference>
<dbReference type="EMBL" id="CP112998">
    <property type="protein sequence ID" value="WAC11236.1"/>
    <property type="molecule type" value="Genomic_DNA"/>
</dbReference>
<protein>
    <submittedName>
        <fullName evidence="1">Type II toxin-antitoxin system PemK/MazF family toxin</fullName>
    </submittedName>
</protein>